<feature type="signal peptide" evidence="3">
    <location>
        <begin position="1"/>
        <end position="21"/>
    </location>
</feature>
<feature type="chain" id="PRO_5042204924" evidence="3">
    <location>
        <begin position="22"/>
        <end position="450"/>
    </location>
</feature>
<feature type="compositionally biased region" description="Low complexity" evidence="1">
    <location>
        <begin position="301"/>
        <end position="327"/>
    </location>
</feature>
<reference evidence="4" key="1">
    <citation type="submission" date="2022-07" db="EMBL/GenBank/DDBJ databases">
        <title>Genome Sequence of Physisporinus lineatus.</title>
        <authorList>
            <person name="Buettner E."/>
        </authorList>
    </citation>
    <scope>NUCLEOTIDE SEQUENCE</scope>
    <source>
        <strain evidence="4">VT162</strain>
    </source>
</reference>
<sequence>MELHTKKAFLLYFLFARSVCADFVNRTIDDQYGDLVTGSQVQYTPEQFWAQGNNCSRCAFHPSNTSAFNGSWHDGTRVPQNDVEPLAFTFKFNGTAIYVFNIAVRLTLTDVNITLDGTWVGRYTEFFNISEQYRYDVPIFALDSIPYGEHTLTVDAFGPNQTLVLFDYALYTTNTSISDPQNPNASILPYSVSATSLLSAPTSSVSVSGNASNESHRKVNVGAIVGGVLGAIILLGVVVGLVLCCRNRGRRWEDHDHLHKVVPFQGSTTDNDEEISISKPQPGPPSTRSTLPLSGDEKSPSTAEFASLASSSSKPLTTTSESTSLREQVNSLRAELEVLRSRDQSSGPSRSSRHPSSSVTTPLINEIALLREEVTQLKVRQERKQSRERPLPSPMNETLVREVASLRAELEELRSQHDLSQLGDMLPRYSPPPPNTTIISALPASQGIQS</sequence>
<organism evidence="4 5">
    <name type="scientific">Meripilus lineatus</name>
    <dbReference type="NCBI Taxonomy" id="2056292"/>
    <lineage>
        <taxon>Eukaryota</taxon>
        <taxon>Fungi</taxon>
        <taxon>Dikarya</taxon>
        <taxon>Basidiomycota</taxon>
        <taxon>Agaricomycotina</taxon>
        <taxon>Agaricomycetes</taxon>
        <taxon>Polyporales</taxon>
        <taxon>Meripilaceae</taxon>
        <taxon>Meripilus</taxon>
    </lineage>
</organism>
<accession>A0AAD5YKC6</accession>
<evidence type="ECO:0000256" key="3">
    <source>
        <dbReference type="SAM" id="SignalP"/>
    </source>
</evidence>
<evidence type="ECO:0000256" key="1">
    <source>
        <dbReference type="SAM" id="MobiDB-lite"/>
    </source>
</evidence>
<dbReference type="AlphaFoldDB" id="A0AAD5YKC6"/>
<feature type="region of interest" description="Disordered" evidence="1">
    <location>
        <begin position="415"/>
        <end position="450"/>
    </location>
</feature>
<protein>
    <submittedName>
        <fullName evidence="4">Uncharacterized protein</fullName>
    </submittedName>
</protein>
<keyword evidence="2" id="KW-1133">Transmembrane helix</keyword>
<dbReference type="Proteomes" id="UP001212997">
    <property type="component" value="Unassembled WGS sequence"/>
</dbReference>
<keyword evidence="3" id="KW-0732">Signal</keyword>
<keyword evidence="5" id="KW-1185">Reference proteome</keyword>
<feature type="transmembrane region" description="Helical" evidence="2">
    <location>
        <begin position="221"/>
        <end position="244"/>
    </location>
</feature>
<dbReference type="Gene3D" id="2.60.120.260">
    <property type="entry name" value="Galactose-binding domain-like"/>
    <property type="match status" value="1"/>
</dbReference>
<evidence type="ECO:0000313" key="4">
    <source>
        <dbReference type="EMBL" id="KAJ3486803.1"/>
    </source>
</evidence>
<comment type="caution">
    <text evidence="4">The sequence shown here is derived from an EMBL/GenBank/DDBJ whole genome shotgun (WGS) entry which is preliminary data.</text>
</comment>
<gene>
    <name evidence="4" type="ORF">NLI96_g3988</name>
</gene>
<keyword evidence="2" id="KW-0812">Transmembrane</keyword>
<feature type="region of interest" description="Disordered" evidence="1">
    <location>
        <begin position="263"/>
        <end position="362"/>
    </location>
</feature>
<feature type="compositionally biased region" description="Basic and acidic residues" evidence="1">
    <location>
        <begin position="334"/>
        <end position="343"/>
    </location>
</feature>
<feature type="compositionally biased region" description="Low complexity" evidence="1">
    <location>
        <begin position="344"/>
        <end position="358"/>
    </location>
</feature>
<proteinExistence type="predicted"/>
<keyword evidence="2" id="KW-0472">Membrane</keyword>
<dbReference type="EMBL" id="JANAWD010000110">
    <property type="protein sequence ID" value="KAJ3486803.1"/>
    <property type="molecule type" value="Genomic_DNA"/>
</dbReference>
<name>A0AAD5YKC6_9APHY</name>
<evidence type="ECO:0000313" key="5">
    <source>
        <dbReference type="Proteomes" id="UP001212997"/>
    </source>
</evidence>
<evidence type="ECO:0000256" key="2">
    <source>
        <dbReference type="SAM" id="Phobius"/>
    </source>
</evidence>